<dbReference type="PROSITE" id="PS50222">
    <property type="entry name" value="EF_HAND_2"/>
    <property type="match status" value="1"/>
</dbReference>
<dbReference type="Gene3D" id="1.10.238.10">
    <property type="entry name" value="EF-hand"/>
    <property type="match status" value="1"/>
</dbReference>
<dbReference type="GO" id="GO:0005509">
    <property type="term" value="F:calcium ion binding"/>
    <property type="evidence" value="ECO:0007669"/>
    <property type="project" value="InterPro"/>
</dbReference>
<evidence type="ECO:0000313" key="4">
    <source>
        <dbReference type="Proteomes" id="UP000188268"/>
    </source>
</evidence>
<comment type="caution">
    <text evidence="3">The sequence shown here is derived from an EMBL/GenBank/DDBJ whole genome shotgun (WGS) entry which is preliminary data.</text>
</comment>
<keyword evidence="1" id="KW-0106">Calcium</keyword>
<feature type="domain" description="EF-hand" evidence="2">
    <location>
        <begin position="44"/>
        <end position="79"/>
    </location>
</feature>
<keyword evidence="4" id="KW-1185">Reference proteome</keyword>
<dbReference type="Gramene" id="OMO95166">
    <property type="protein sequence ID" value="OMO95166"/>
    <property type="gene ID" value="CCACVL1_05516"/>
</dbReference>
<evidence type="ECO:0000259" key="2">
    <source>
        <dbReference type="PROSITE" id="PS50222"/>
    </source>
</evidence>
<dbReference type="Proteomes" id="UP000188268">
    <property type="component" value="Unassembled WGS sequence"/>
</dbReference>
<dbReference type="SUPFAM" id="SSF47473">
    <property type="entry name" value="EF-hand"/>
    <property type="match status" value="1"/>
</dbReference>
<dbReference type="InterPro" id="IPR002048">
    <property type="entry name" value="EF_hand_dom"/>
</dbReference>
<dbReference type="STRING" id="210143.A0A1R3JJY0"/>
<dbReference type="CDD" id="cd00051">
    <property type="entry name" value="EFh"/>
    <property type="match status" value="1"/>
</dbReference>
<dbReference type="InterPro" id="IPR018247">
    <property type="entry name" value="EF_Hand_1_Ca_BS"/>
</dbReference>
<evidence type="ECO:0000313" key="3">
    <source>
        <dbReference type="EMBL" id="OMO95166.1"/>
    </source>
</evidence>
<dbReference type="EMBL" id="AWWV01007708">
    <property type="protein sequence ID" value="OMO95166.1"/>
    <property type="molecule type" value="Genomic_DNA"/>
</dbReference>
<dbReference type="InterPro" id="IPR011992">
    <property type="entry name" value="EF-hand-dom_pair"/>
</dbReference>
<gene>
    <name evidence="3" type="ORF">CCACVL1_05516</name>
</gene>
<dbReference type="AlphaFoldDB" id="A0A1R3JJY0"/>
<sequence length="127" mass="14461">MNEARSIAASSPKLSSVSSGPHIYFMDKSRFRCKNVDKGCQRIAYDIKLKQIFSRYDVNKDGRLSKEELKNAFSELGSHVPMFRAFLALHHADKNGDRFIDIDQEEEMRALVQYAAQLGYDIEGGKL</sequence>
<proteinExistence type="predicted"/>
<organism evidence="3 4">
    <name type="scientific">Corchorus capsularis</name>
    <name type="common">Jute</name>
    <dbReference type="NCBI Taxonomy" id="210143"/>
    <lineage>
        <taxon>Eukaryota</taxon>
        <taxon>Viridiplantae</taxon>
        <taxon>Streptophyta</taxon>
        <taxon>Embryophyta</taxon>
        <taxon>Tracheophyta</taxon>
        <taxon>Spermatophyta</taxon>
        <taxon>Magnoliopsida</taxon>
        <taxon>eudicotyledons</taxon>
        <taxon>Gunneridae</taxon>
        <taxon>Pentapetalae</taxon>
        <taxon>rosids</taxon>
        <taxon>malvids</taxon>
        <taxon>Malvales</taxon>
        <taxon>Malvaceae</taxon>
        <taxon>Grewioideae</taxon>
        <taxon>Apeibeae</taxon>
        <taxon>Corchorus</taxon>
    </lineage>
</organism>
<evidence type="ECO:0000256" key="1">
    <source>
        <dbReference type="ARBA" id="ARBA00022837"/>
    </source>
</evidence>
<protein>
    <submittedName>
        <fullName evidence="3">Calcium-binding EF-hand</fullName>
    </submittedName>
</protein>
<name>A0A1R3JJY0_COCAP</name>
<dbReference type="OrthoDB" id="26525at2759"/>
<dbReference type="PROSITE" id="PS00018">
    <property type="entry name" value="EF_HAND_1"/>
    <property type="match status" value="1"/>
</dbReference>
<dbReference type="SMART" id="SM00054">
    <property type="entry name" value="EFh"/>
    <property type="match status" value="1"/>
</dbReference>
<reference evidence="3 4" key="1">
    <citation type="submission" date="2013-09" db="EMBL/GenBank/DDBJ databases">
        <title>Corchorus capsularis genome sequencing.</title>
        <authorList>
            <person name="Alam M."/>
            <person name="Haque M.S."/>
            <person name="Islam M.S."/>
            <person name="Emdad E.M."/>
            <person name="Islam M.M."/>
            <person name="Ahmed B."/>
            <person name="Halim A."/>
            <person name="Hossen Q.M.M."/>
            <person name="Hossain M.Z."/>
            <person name="Ahmed R."/>
            <person name="Khan M.M."/>
            <person name="Islam R."/>
            <person name="Rashid M.M."/>
            <person name="Khan S.A."/>
            <person name="Rahman M.S."/>
            <person name="Alam M."/>
        </authorList>
    </citation>
    <scope>NUCLEOTIDE SEQUENCE [LARGE SCALE GENOMIC DNA]</scope>
    <source>
        <strain evidence="4">cv. CVL-1</strain>
        <tissue evidence="3">Whole seedling</tissue>
    </source>
</reference>
<dbReference type="Pfam" id="PF13499">
    <property type="entry name" value="EF-hand_7"/>
    <property type="match status" value="1"/>
</dbReference>
<accession>A0A1R3JJY0</accession>